<keyword evidence="3" id="KW-1185">Reference proteome</keyword>
<evidence type="ECO:0000256" key="1">
    <source>
        <dbReference type="SAM" id="Phobius"/>
    </source>
</evidence>
<name>A0A378P4C0_9GAMM</name>
<evidence type="ECO:0000313" key="3">
    <source>
        <dbReference type="Proteomes" id="UP000255297"/>
    </source>
</evidence>
<keyword evidence="1" id="KW-0472">Membrane</keyword>
<protein>
    <submittedName>
        <fullName evidence="2">Uncharacterized protein</fullName>
    </submittedName>
</protein>
<dbReference type="EMBL" id="UGPB01000002">
    <property type="protein sequence ID" value="STY78961.1"/>
    <property type="molecule type" value="Genomic_DNA"/>
</dbReference>
<dbReference type="RefSeq" id="WP_031564143.1">
    <property type="nucleotide sequence ID" value="NZ_CAAAIS010000012.1"/>
</dbReference>
<accession>A0A378P4C0</accession>
<dbReference type="AlphaFoldDB" id="A0A378P4C0"/>
<organism evidence="2 3">
    <name type="scientific">Legionella wadsworthii</name>
    <dbReference type="NCBI Taxonomy" id="28088"/>
    <lineage>
        <taxon>Bacteria</taxon>
        <taxon>Pseudomonadati</taxon>
        <taxon>Pseudomonadota</taxon>
        <taxon>Gammaproteobacteria</taxon>
        <taxon>Legionellales</taxon>
        <taxon>Legionellaceae</taxon>
        <taxon>Legionella</taxon>
    </lineage>
</organism>
<dbReference type="OrthoDB" id="21707at2"/>
<feature type="transmembrane region" description="Helical" evidence="1">
    <location>
        <begin position="7"/>
        <end position="27"/>
    </location>
</feature>
<evidence type="ECO:0000313" key="2">
    <source>
        <dbReference type="EMBL" id="STY78961.1"/>
    </source>
</evidence>
<dbReference type="Proteomes" id="UP000255297">
    <property type="component" value="Unassembled WGS sequence"/>
</dbReference>
<feature type="transmembrane region" description="Helical" evidence="1">
    <location>
        <begin position="47"/>
        <end position="66"/>
    </location>
</feature>
<sequence>MFLLRDLLIFIAGAEFFHTLVHIYLHYFSSFPINLKYIVLTDTANDWAILVNAIITIGLIGLAKILGTRIKRNRRE</sequence>
<keyword evidence="1" id="KW-0812">Transmembrane</keyword>
<gene>
    <name evidence="2" type="ORF">NCTC11532_03221</name>
</gene>
<reference evidence="2 3" key="1">
    <citation type="submission" date="2018-06" db="EMBL/GenBank/DDBJ databases">
        <authorList>
            <consortium name="Pathogen Informatics"/>
            <person name="Doyle S."/>
        </authorList>
    </citation>
    <scope>NUCLEOTIDE SEQUENCE [LARGE SCALE GENOMIC DNA]</scope>
    <source>
        <strain evidence="2 3">NCTC11532</strain>
    </source>
</reference>
<keyword evidence="1" id="KW-1133">Transmembrane helix</keyword>
<proteinExistence type="predicted"/>